<feature type="compositionally biased region" description="Polar residues" evidence="1">
    <location>
        <begin position="110"/>
        <end position="122"/>
    </location>
</feature>
<gene>
    <name evidence="2" type="ORF">NBR_LOCUS11665</name>
</gene>
<reference evidence="4" key="1">
    <citation type="submission" date="2017-02" db="UniProtKB">
        <authorList>
            <consortium name="WormBaseParasite"/>
        </authorList>
    </citation>
    <scope>IDENTIFICATION</scope>
</reference>
<sequence length="167" mass="18829">MNAGFDVEASTPRAHPMTKRPPPRRPSIDLFERSKAADDQLTEHVENLLKDTTIPIHARAVISLLLDERRRQMAMLDKLRELCDDTGLLKAEMQNFRGLLPLSQQCSTPSSDVNSGYASTMPTVEADSVERKERERSVVIANIPESNMRLPSERVDEDVSRTRTLSD</sequence>
<feature type="region of interest" description="Disordered" evidence="1">
    <location>
        <begin position="110"/>
        <end position="132"/>
    </location>
</feature>
<accession>A0A0N4Y6F8</accession>
<name>A0A0N4Y6F8_NIPBR</name>
<dbReference type="EMBL" id="UYSL01020573">
    <property type="protein sequence ID" value="VDL75254.1"/>
    <property type="molecule type" value="Genomic_DNA"/>
</dbReference>
<evidence type="ECO:0000256" key="1">
    <source>
        <dbReference type="SAM" id="MobiDB-lite"/>
    </source>
</evidence>
<feature type="region of interest" description="Disordered" evidence="1">
    <location>
        <begin position="1"/>
        <end position="27"/>
    </location>
</feature>
<reference evidence="2 3" key="2">
    <citation type="submission" date="2018-11" db="EMBL/GenBank/DDBJ databases">
        <authorList>
            <consortium name="Pathogen Informatics"/>
        </authorList>
    </citation>
    <scope>NUCLEOTIDE SEQUENCE [LARGE SCALE GENOMIC DNA]</scope>
</reference>
<dbReference type="AlphaFoldDB" id="A0A0N4Y6F8"/>
<evidence type="ECO:0000313" key="4">
    <source>
        <dbReference type="WBParaSite" id="NBR_0001166401-mRNA-1"/>
    </source>
</evidence>
<protein>
    <submittedName>
        <fullName evidence="2 4">Uncharacterized protein</fullName>
    </submittedName>
</protein>
<evidence type="ECO:0000313" key="3">
    <source>
        <dbReference type="Proteomes" id="UP000271162"/>
    </source>
</evidence>
<keyword evidence="3" id="KW-1185">Reference proteome</keyword>
<dbReference type="WBParaSite" id="NBR_0001166401-mRNA-1">
    <property type="protein sequence ID" value="NBR_0001166401-mRNA-1"/>
    <property type="gene ID" value="NBR_0001166401"/>
</dbReference>
<proteinExistence type="predicted"/>
<dbReference type="Proteomes" id="UP000271162">
    <property type="component" value="Unassembled WGS sequence"/>
</dbReference>
<evidence type="ECO:0000313" key="2">
    <source>
        <dbReference type="EMBL" id="VDL75254.1"/>
    </source>
</evidence>
<organism evidence="4">
    <name type="scientific">Nippostrongylus brasiliensis</name>
    <name type="common">Rat hookworm</name>
    <dbReference type="NCBI Taxonomy" id="27835"/>
    <lineage>
        <taxon>Eukaryota</taxon>
        <taxon>Metazoa</taxon>
        <taxon>Ecdysozoa</taxon>
        <taxon>Nematoda</taxon>
        <taxon>Chromadorea</taxon>
        <taxon>Rhabditida</taxon>
        <taxon>Rhabditina</taxon>
        <taxon>Rhabditomorpha</taxon>
        <taxon>Strongyloidea</taxon>
        <taxon>Heligmosomidae</taxon>
        <taxon>Nippostrongylus</taxon>
    </lineage>
</organism>